<name>A0ABD5XP81_9EURY</name>
<evidence type="ECO:0000313" key="4">
    <source>
        <dbReference type="Proteomes" id="UP001596368"/>
    </source>
</evidence>
<feature type="compositionally biased region" description="Basic and acidic residues" evidence="1">
    <location>
        <begin position="1"/>
        <end position="13"/>
    </location>
</feature>
<evidence type="ECO:0000313" key="2">
    <source>
        <dbReference type="EMBL" id="MFC7135440.1"/>
    </source>
</evidence>
<dbReference type="AlphaFoldDB" id="A0ABD5XP81"/>
<feature type="region of interest" description="Disordered" evidence="1">
    <location>
        <begin position="1"/>
        <end position="23"/>
    </location>
</feature>
<reference evidence="2" key="1">
    <citation type="journal article" date="2014" name="Int. J. Syst. Evol. Microbiol.">
        <title>Complete genome sequence of Corynebacterium casei LMG S-19264T (=DSM 44701T), isolated from a smear-ripened cheese.</title>
        <authorList>
            <consortium name="US DOE Joint Genome Institute (JGI-PGF)"/>
            <person name="Walter F."/>
            <person name="Albersmeier A."/>
            <person name="Kalinowski J."/>
            <person name="Ruckert C."/>
        </authorList>
    </citation>
    <scope>NUCLEOTIDE SEQUENCE [LARGE SCALE GENOMIC DNA]</scope>
    <source>
        <strain evidence="2">NBRC 112578</strain>
    </source>
</reference>
<evidence type="ECO:0000313" key="3">
    <source>
        <dbReference type="EMBL" id="MFC7137513.1"/>
    </source>
</evidence>
<dbReference type="EMBL" id="JBHSZG010000001">
    <property type="protein sequence ID" value="MFC7135440.1"/>
    <property type="molecule type" value="Genomic_DNA"/>
</dbReference>
<proteinExistence type="predicted"/>
<accession>A0ABD5XP81</accession>
<protein>
    <submittedName>
        <fullName evidence="2">Uncharacterized protein</fullName>
    </submittedName>
</protein>
<evidence type="ECO:0000256" key="1">
    <source>
        <dbReference type="SAM" id="MobiDB-lite"/>
    </source>
</evidence>
<dbReference type="EMBL" id="JBHSZG010000001">
    <property type="protein sequence ID" value="MFC7137513.1"/>
    <property type="molecule type" value="Genomic_DNA"/>
</dbReference>
<organism evidence="2 4">
    <name type="scientific">Halobaculum litoreum</name>
    <dbReference type="NCBI Taxonomy" id="3031998"/>
    <lineage>
        <taxon>Archaea</taxon>
        <taxon>Methanobacteriati</taxon>
        <taxon>Methanobacteriota</taxon>
        <taxon>Stenosarchaea group</taxon>
        <taxon>Halobacteria</taxon>
        <taxon>Halobacteriales</taxon>
        <taxon>Haloferacaceae</taxon>
        <taxon>Halobaculum</taxon>
    </lineage>
</organism>
<dbReference type="Proteomes" id="UP001596368">
    <property type="component" value="Unassembled WGS sequence"/>
</dbReference>
<dbReference type="RefSeq" id="WP_284013270.1">
    <property type="nucleotide sequence ID" value="NZ_CP126156.1"/>
</dbReference>
<comment type="caution">
    <text evidence="2">The sequence shown here is derived from an EMBL/GenBank/DDBJ whole genome shotgun (WGS) entry which is preliminary data.</text>
</comment>
<reference evidence="2" key="3">
    <citation type="submission" date="2024-09" db="EMBL/GenBank/DDBJ databases">
        <authorList>
            <person name="Sun Q."/>
        </authorList>
    </citation>
    <scope>NUCLEOTIDE SEQUENCE</scope>
    <source>
        <strain evidence="2">NBRC 112578</strain>
    </source>
</reference>
<sequence>MHEAAEERDRESPTDPAATAGVPVRVEPDAAVVAVDPWVPPDRRRESPAAFRPFAAARALGGRLRGLLGGRLRGLLGGGRSAERRRGTEK</sequence>
<keyword evidence="4" id="KW-1185">Reference proteome</keyword>
<gene>
    <name evidence="2" type="ORF">ACFQRB_00120</name>
    <name evidence="3" type="ORF">ACFQRB_15915</name>
</gene>
<reference evidence="4" key="2">
    <citation type="journal article" date="2019" name="Int. J. Syst. Evol. Microbiol.">
        <title>The Global Catalogue of Microorganisms (GCM) 10K type strain sequencing project: providing services to taxonomists for standard genome sequencing and annotation.</title>
        <authorList>
            <consortium name="The Broad Institute Genomics Platform"/>
            <consortium name="The Broad Institute Genome Sequencing Center for Infectious Disease"/>
            <person name="Wu L."/>
            <person name="Ma J."/>
        </authorList>
    </citation>
    <scope>NUCLEOTIDE SEQUENCE [LARGE SCALE GENOMIC DNA]</scope>
    <source>
        <strain evidence="4">DT92</strain>
    </source>
</reference>
<dbReference type="GeneID" id="81120401"/>